<keyword evidence="1" id="KW-0472">Membrane</keyword>
<dbReference type="EMBL" id="JAGSOG010000239">
    <property type="protein sequence ID" value="MBR7837896.1"/>
    <property type="molecule type" value="Genomic_DNA"/>
</dbReference>
<proteinExistence type="predicted"/>
<accession>A0A941IVW5</accession>
<comment type="caution">
    <text evidence="2">The sequence shown here is derived from an EMBL/GenBank/DDBJ whole genome shotgun (WGS) entry which is preliminary data.</text>
</comment>
<sequence length="170" mass="18255">MGTHAAGPPADPDDEMRQMFQVEIAPDSATGVWGALALTVALGAGAWALEVYTRGSLGAWRFALVVPLVLGAAFQGFFVVLFLPVAIAAKATAPGAPRWLRFLARHAGNGFLAMLLVDLLLASLALSYPQPRPWQFYALISAAGFVGGVVVGVRRRRRRWAAWRAERGSR</sequence>
<evidence type="ECO:0000313" key="3">
    <source>
        <dbReference type="Proteomes" id="UP000675781"/>
    </source>
</evidence>
<gene>
    <name evidence="2" type="ORF">KDL01_31775</name>
</gene>
<evidence type="ECO:0000256" key="1">
    <source>
        <dbReference type="SAM" id="Phobius"/>
    </source>
</evidence>
<evidence type="ECO:0000313" key="2">
    <source>
        <dbReference type="EMBL" id="MBR7837896.1"/>
    </source>
</evidence>
<feature type="transmembrane region" description="Helical" evidence="1">
    <location>
        <begin position="134"/>
        <end position="153"/>
    </location>
</feature>
<dbReference type="AlphaFoldDB" id="A0A941IVW5"/>
<keyword evidence="1" id="KW-1133">Transmembrane helix</keyword>
<protein>
    <submittedName>
        <fullName evidence="2">Uncharacterized protein</fullName>
    </submittedName>
</protein>
<dbReference type="RefSeq" id="WP_212532358.1">
    <property type="nucleotide sequence ID" value="NZ_JAGSOG010000239.1"/>
</dbReference>
<dbReference type="Proteomes" id="UP000675781">
    <property type="component" value="Unassembled WGS sequence"/>
</dbReference>
<keyword evidence="3" id="KW-1185">Reference proteome</keyword>
<keyword evidence="1" id="KW-0812">Transmembrane</keyword>
<feature type="transmembrane region" description="Helical" evidence="1">
    <location>
        <begin position="61"/>
        <end position="89"/>
    </location>
</feature>
<feature type="transmembrane region" description="Helical" evidence="1">
    <location>
        <begin position="29"/>
        <end position="49"/>
    </location>
</feature>
<reference evidence="2" key="1">
    <citation type="submission" date="2021-04" db="EMBL/GenBank/DDBJ databases">
        <title>Genome based classification of Actinospica acidithermotolerans sp. nov., an actinobacterium isolated from an Indonesian hot spring.</title>
        <authorList>
            <person name="Kusuma A.B."/>
            <person name="Putra K.E."/>
            <person name="Nafisah S."/>
            <person name="Loh J."/>
            <person name="Nouioui I."/>
            <person name="Goodfellow M."/>
        </authorList>
    </citation>
    <scope>NUCLEOTIDE SEQUENCE</scope>
    <source>
        <strain evidence="2">CSCA 57</strain>
    </source>
</reference>
<feature type="transmembrane region" description="Helical" evidence="1">
    <location>
        <begin position="110"/>
        <end position="128"/>
    </location>
</feature>
<organism evidence="2 3">
    <name type="scientific">Actinospica durhamensis</name>
    <dbReference type="NCBI Taxonomy" id="1508375"/>
    <lineage>
        <taxon>Bacteria</taxon>
        <taxon>Bacillati</taxon>
        <taxon>Actinomycetota</taxon>
        <taxon>Actinomycetes</taxon>
        <taxon>Catenulisporales</taxon>
        <taxon>Actinospicaceae</taxon>
        <taxon>Actinospica</taxon>
    </lineage>
</organism>
<name>A0A941IVW5_9ACTN</name>